<dbReference type="Gene3D" id="3.60.110.10">
    <property type="entry name" value="Carbon-nitrogen hydrolase"/>
    <property type="match status" value="1"/>
</dbReference>
<dbReference type="EMBL" id="JACXLC010000001">
    <property type="protein sequence ID" value="MBD2841739.1"/>
    <property type="molecule type" value="Genomic_DNA"/>
</dbReference>
<dbReference type="Pfam" id="PF00795">
    <property type="entry name" value="CN_hydrolase"/>
    <property type="match status" value="1"/>
</dbReference>
<proteinExistence type="predicted"/>
<dbReference type="InterPro" id="IPR036526">
    <property type="entry name" value="C-N_Hydrolase_sf"/>
</dbReference>
<dbReference type="CDD" id="cd07572">
    <property type="entry name" value="nit"/>
    <property type="match status" value="1"/>
</dbReference>
<evidence type="ECO:0000313" key="4">
    <source>
        <dbReference type="Proteomes" id="UP000635384"/>
    </source>
</evidence>
<dbReference type="InterPro" id="IPR045254">
    <property type="entry name" value="Nit1/2_C-N_Hydrolase"/>
</dbReference>
<feature type="domain" description="CN hydrolase" evidence="2">
    <location>
        <begin position="2"/>
        <end position="251"/>
    </location>
</feature>
<reference evidence="3 4" key="1">
    <citation type="submission" date="2020-09" db="EMBL/GenBank/DDBJ databases">
        <authorList>
            <person name="Yoon J.-W."/>
        </authorList>
    </citation>
    <scope>NUCLEOTIDE SEQUENCE [LARGE SCALE GENOMIC DNA]</scope>
    <source>
        <strain evidence="3 4">KMU-140</strain>
    </source>
</reference>
<keyword evidence="4" id="KW-1185">Reference proteome</keyword>
<dbReference type="InterPro" id="IPR003010">
    <property type="entry name" value="C-N_Hydrolase"/>
</dbReference>
<dbReference type="PANTHER" id="PTHR23088">
    <property type="entry name" value="NITRILASE-RELATED"/>
    <property type="match status" value="1"/>
</dbReference>
<name>A0ABR8KPE9_9SPHN</name>
<evidence type="ECO:0000313" key="3">
    <source>
        <dbReference type="EMBL" id="MBD2841739.1"/>
    </source>
</evidence>
<organism evidence="3 4">
    <name type="scientific">Erythrobacter rubeus</name>
    <dbReference type="NCBI Taxonomy" id="2760803"/>
    <lineage>
        <taxon>Bacteria</taxon>
        <taxon>Pseudomonadati</taxon>
        <taxon>Pseudomonadota</taxon>
        <taxon>Alphaproteobacteria</taxon>
        <taxon>Sphingomonadales</taxon>
        <taxon>Erythrobacteraceae</taxon>
        <taxon>Erythrobacter/Porphyrobacter group</taxon>
        <taxon>Erythrobacter</taxon>
    </lineage>
</organism>
<dbReference type="Proteomes" id="UP000635384">
    <property type="component" value="Unassembled WGS sequence"/>
</dbReference>
<keyword evidence="1 3" id="KW-0378">Hydrolase</keyword>
<dbReference type="PROSITE" id="PS50263">
    <property type="entry name" value="CN_HYDROLASE"/>
    <property type="match status" value="1"/>
</dbReference>
<accession>A0ABR8KPE9</accession>
<evidence type="ECO:0000259" key="2">
    <source>
        <dbReference type="PROSITE" id="PS50263"/>
    </source>
</evidence>
<protein>
    <submittedName>
        <fullName evidence="3">Carbon-nitrogen hydrolase family protein</fullName>
    </submittedName>
</protein>
<evidence type="ECO:0000256" key="1">
    <source>
        <dbReference type="ARBA" id="ARBA00022801"/>
    </source>
</evidence>
<comment type="caution">
    <text evidence="3">The sequence shown here is derived from an EMBL/GenBank/DDBJ whole genome shotgun (WGS) entry which is preliminary data.</text>
</comment>
<dbReference type="SUPFAM" id="SSF56317">
    <property type="entry name" value="Carbon-nitrogen hydrolase"/>
    <property type="match status" value="1"/>
</dbReference>
<gene>
    <name evidence="3" type="ORF">IB285_05620</name>
</gene>
<dbReference type="GO" id="GO:0016787">
    <property type="term" value="F:hydrolase activity"/>
    <property type="evidence" value="ECO:0007669"/>
    <property type="project" value="UniProtKB-KW"/>
</dbReference>
<dbReference type="PANTHER" id="PTHR23088:SF27">
    <property type="entry name" value="DEAMINATED GLUTATHIONE AMIDASE"/>
    <property type="match status" value="1"/>
</dbReference>
<sequence>MPKIAVLQMTSGIDAEANFAAIDSAMAEAQTGGADVLFTPEMSLLLDRDRPRASQTINSEAYAGFQRRLAELATRGQTDLALGSMPLALPDGKWVNRSHYFFANGREPVTYDKIHMFDVELATGESWRESAAYEPGRSVVTESSTPLGRLGLTICYDLRFPALFEALGRAKCDAIAVPAAFTRPTGEAHWHAMLRARAIEASAFVIAAAQVGTHEDGRQTFGHSLVVDPWGEVLLDMGGDEPGLAFCDVDLGRIEDVRRQLPSLANRREIPN</sequence>